<accession>A0AAV9QRL8</accession>
<dbReference type="EMBL" id="JAHHUM010003105">
    <property type="protein sequence ID" value="KAK5598420.1"/>
    <property type="molecule type" value="Genomic_DNA"/>
</dbReference>
<dbReference type="Proteomes" id="UP001311232">
    <property type="component" value="Unassembled WGS sequence"/>
</dbReference>
<protein>
    <submittedName>
        <fullName evidence="2">Uncharacterized protein</fullName>
    </submittedName>
</protein>
<reference evidence="2 3" key="1">
    <citation type="submission" date="2021-06" db="EMBL/GenBank/DDBJ databases">
        <authorList>
            <person name="Palmer J.M."/>
        </authorList>
    </citation>
    <scope>NUCLEOTIDE SEQUENCE [LARGE SCALE GENOMIC DNA]</scope>
    <source>
        <strain evidence="2 3">MEX-2019</strain>
        <tissue evidence="2">Muscle</tissue>
    </source>
</reference>
<feature type="region of interest" description="Disordered" evidence="1">
    <location>
        <begin position="1"/>
        <end position="37"/>
    </location>
</feature>
<keyword evidence="3" id="KW-1185">Reference proteome</keyword>
<proteinExistence type="predicted"/>
<comment type="caution">
    <text evidence="2">The sequence shown here is derived from an EMBL/GenBank/DDBJ whole genome shotgun (WGS) entry which is preliminary data.</text>
</comment>
<sequence>MKSEIKMEPSSPHSSPLRTRQNLSTCRSTSPALLPQQAPQSTCTQQCCVPARPLSHACSFHGPLSRFYPCHTGGWRTADSPCYPYDSLSQHAEQGGPTADHPCGGAVTACSLPTVPTDGVATAAITVPLIGSDGRSEGSGECTGGKIWSGKVKLFDVLALCDCKANKLEADDVSYAAVGVGAKGDLKLSGKVQRESGSMTIWSWEVRQEGCGGEGSG</sequence>
<organism evidence="2 3">
    <name type="scientific">Crenichthys baileyi</name>
    <name type="common">White River springfish</name>
    <dbReference type="NCBI Taxonomy" id="28760"/>
    <lineage>
        <taxon>Eukaryota</taxon>
        <taxon>Metazoa</taxon>
        <taxon>Chordata</taxon>
        <taxon>Craniata</taxon>
        <taxon>Vertebrata</taxon>
        <taxon>Euteleostomi</taxon>
        <taxon>Actinopterygii</taxon>
        <taxon>Neopterygii</taxon>
        <taxon>Teleostei</taxon>
        <taxon>Neoteleostei</taxon>
        <taxon>Acanthomorphata</taxon>
        <taxon>Ovalentaria</taxon>
        <taxon>Atherinomorphae</taxon>
        <taxon>Cyprinodontiformes</taxon>
        <taxon>Goodeidae</taxon>
        <taxon>Crenichthys</taxon>
    </lineage>
</organism>
<feature type="compositionally biased region" description="Polar residues" evidence="1">
    <location>
        <begin position="11"/>
        <end position="37"/>
    </location>
</feature>
<dbReference type="AlphaFoldDB" id="A0AAV9QRL8"/>
<name>A0AAV9QRL8_9TELE</name>
<gene>
    <name evidence="2" type="ORF">CRENBAI_011745</name>
</gene>
<evidence type="ECO:0000313" key="3">
    <source>
        <dbReference type="Proteomes" id="UP001311232"/>
    </source>
</evidence>
<evidence type="ECO:0000256" key="1">
    <source>
        <dbReference type="SAM" id="MobiDB-lite"/>
    </source>
</evidence>
<evidence type="ECO:0000313" key="2">
    <source>
        <dbReference type="EMBL" id="KAK5598420.1"/>
    </source>
</evidence>